<evidence type="ECO:0000313" key="3">
    <source>
        <dbReference type="Proteomes" id="UP000025061"/>
    </source>
</evidence>
<organism evidence="2 3">
    <name type="scientific">Hyphomonas hirschiana VP5</name>
    <dbReference type="NCBI Taxonomy" id="1280951"/>
    <lineage>
        <taxon>Bacteria</taxon>
        <taxon>Pseudomonadati</taxon>
        <taxon>Pseudomonadota</taxon>
        <taxon>Alphaproteobacteria</taxon>
        <taxon>Hyphomonadales</taxon>
        <taxon>Hyphomonadaceae</taxon>
        <taxon>Hyphomonas</taxon>
    </lineage>
</organism>
<gene>
    <name evidence="2" type="ORF">HHI_15363</name>
</gene>
<accession>A0A059FB69</accession>
<feature type="signal peptide" evidence="1">
    <location>
        <begin position="1"/>
        <end position="21"/>
    </location>
</feature>
<keyword evidence="1" id="KW-0732">Signal</keyword>
<dbReference type="OrthoDB" id="7928976at2"/>
<dbReference type="Proteomes" id="UP000025061">
    <property type="component" value="Unassembled WGS sequence"/>
</dbReference>
<feature type="chain" id="PRO_5001572006" description="DUF2066 domain-containing protein" evidence="1">
    <location>
        <begin position="22"/>
        <end position="339"/>
    </location>
</feature>
<comment type="caution">
    <text evidence="2">The sequence shown here is derived from an EMBL/GenBank/DDBJ whole genome shotgun (WGS) entry which is preliminary data.</text>
</comment>
<protein>
    <recommendedName>
        <fullName evidence="4">DUF2066 domain-containing protein</fullName>
    </recommendedName>
</protein>
<evidence type="ECO:0000313" key="2">
    <source>
        <dbReference type="EMBL" id="KCZ87842.1"/>
    </source>
</evidence>
<dbReference type="EMBL" id="ARYI01000017">
    <property type="protein sequence ID" value="KCZ87842.1"/>
    <property type="molecule type" value="Genomic_DNA"/>
</dbReference>
<reference evidence="2 3" key="1">
    <citation type="submission" date="2013-04" db="EMBL/GenBank/DDBJ databases">
        <title>Hyphomonas hirschiana VP5 Genome Sequencing.</title>
        <authorList>
            <person name="Lai Q."/>
            <person name="Shao Z."/>
        </authorList>
    </citation>
    <scope>NUCLEOTIDE SEQUENCE [LARGE SCALE GENOMIC DNA]</scope>
    <source>
        <strain evidence="2 3">VP5</strain>
    </source>
</reference>
<evidence type="ECO:0000256" key="1">
    <source>
        <dbReference type="SAM" id="SignalP"/>
    </source>
</evidence>
<dbReference type="AlphaFoldDB" id="A0A059FB69"/>
<proteinExistence type="predicted"/>
<evidence type="ECO:0008006" key="4">
    <source>
        <dbReference type="Google" id="ProtNLM"/>
    </source>
</evidence>
<sequence>MIRWIVAAAFLIFGAAPLALADTRDVYTIRDIEVDEQAATVIQAREAAMGAARVAAARALINKITLSSDRSAAGGVPVDGALASRLTAAVDVQEETAGAGRYRGKLAVVLNPQMVRAHLDGLGVPYLDSQAPLALMVPVTATASAADPWRQAFGERNNGALAPYVTATGNFYTAYSAWPEISAEAVPLNARRALVAELQGREGAWRVVVSSVTAAGNEPLGATPPAATLEDAAKAVTSLLGETWKQASIVRDGSRTNVDASVRYTSLAEWNTLRGALARSPLVSDFRTKAVAREGALVAFAYAGDENRLRSDLVQRGVTLSQEEGTLTLRSAVTTTGIQ</sequence>
<name>A0A059FB69_9PROT</name>
<keyword evidence="3" id="KW-1185">Reference proteome</keyword>
<dbReference type="PATRIC" id="fig|1280951.3.peg.3099"/>
<dbReference type="RefSeq" id="WP_011647255.1">
    <property type="nucleotide sequence ID" value="NZ_ARYI01000017.1"/>
</dbReference>